<proteinExistence type="predicted"/>
<accession>A0ABR9HN90</accession>
<gene>
    <name evidence="1" type="ORF">H4W79_004706</name>
</gene>
<organism evidence="1 2">
    <name type="scientific">Nocardiopsis terrae</name>
    <dbReference type="NCBI Taxonomy" id="372655"/>
    <lineage>
        <taxon>Bacteria</taxon>
        <taxon>Bacillati</taxon>
        <taxon>Actinomycetota</taxon>
        <taxon>Actinomycetes</taxon>
        <taxon>Streptosporangiales</taxon>
        <taxon>Nocardiopsidaceae</taxon>
        <taxon>Nocardiopsis</taxon>
    </lineage>
</organism>
<comment type="caution">
    <text evidence="1">The sequence shown here is derived from an EMBL/GenBank/DDBJ whole genome shotgun (WGS) entry which is preliminary data.</text>
</comment>
<dbReference type="RefSeq" id="WP_017587661.1">
    <property type="nucleotide sequence ID" value="NZ_BMXJ01000001.1"/>
</dbReference>
<dbReference type="Proteomes" id="UP000598217">
    <property type="component" value="Unassembled WGS sequence"/>
</dbReference>
<keyword evidence="2" id="KW-1185">Reference proteome</keyword>
<dbReference type="EMBL" id="JADBDY010000001">
    <property type="protein sequence ID" value="MBE1460492.1"/>
    <property type="molecule type" value="Genomic_DNA"/>
</dbReference>
<name>A0ABR9HN90_9ACTN</name>
<protein>
    <submittedName>
        <fullName evidence="1">Uncharacterized protein</fullName>
    </submittedName>
</protein>
<evidence type="ECO:0000313" key="2">
    <source>
        <dbReference type="Proteomes" id="UP000598217"/>
    </source>
</evidence>
<sequence>MRYSTGGGLTAAERQRREAVRMAAADDFDFRSTDAQIACT</sequence>
<reference evidence="1 2" key="1">
    <citation type="submission" date="2020-10" db="EMBL/GenBank/DDBJ databases">
        <title>Sequencing the genomes of 1000 actinobacteria strains.</title>
        <authorList>
            <person name="Klenk H.-P."/>
        </authorList>
    </citation>
    <scope>NUCLEOTIDE SEQUENCE [LARGE SCALE GENOMIC DNA]</scope>
    <source>
        <strain evidence="1 2">DSM 45157</strain>
    </source>
</reference>
<evidence type="ECO:0000313" key="1">
    <source>
        <dbReference type="EMBL" id="MBE1460492.1"/>
    </source>
</evidence>